<dbReference type="PRINTS" id="PR00371">
    <property type="entry name" value="FPNCR"/>
</dbReference>
<dbReference type="Gene3D" id="1.20.990.10">
    <property type="entry name" value="NADPH-cytochrome p450 Reductase, Chain A, domain 3"/>
    <property type="match status" value="1"/>
</dbReference>
<dbReference type="PANTHER" id="PTHR19384:SF17">
    <property type="entry name" value="NADPH--CYTOCHROME P450 REDUCTASE"/>
    <property type="match status" value="1"/>
</dbReference>
<evidence type="ECO:0000256" key="2">
    <source>
        <dbReference type="ARBA" id="ARBA00022630"/>
    </source>
</evidence>
<dbReference type="InterPro" id="IPR017938">
    <property type="entry name" value="Riboflavin_synthase-like_b-brl"/>
</dbReference>
<dbReference type="EMBL" id="HBEG01015177">
    <property type="protein sequence ID" value="CAD8353862.1"/>
    <property type="molecule type" value="Transcribed_RNA"/>
</dbReference>
<comment type="cofactor">
    <cofactor evidence="1">
        <name>FAD</name>
        <dbReference type="ChEBI" id="CHEBI:57692"/>
    </cofactor>
</comment>
<dbReference type="InterPro" id="IPR003097">
    <property type="entry name" value="CysJ-like_FAD-binding"/>
</dbReference>
<dbReference type="Pfam" id="PF00667">
    <property type="entry name" value="FAD_binding_1"/>
    <property type="match status" value="1"/>
</dbReference>
<dbReference type="InterPro" id="IPR039261">
    <property type="entry name" value="FNR_nucleotide-bd"/>
</dbReference>
<dbReference type="SUPFAM" id="SSF52343">
    <property type="entry name" value="Ferredoxin reductase-like, C-terminal NADP-linked domain"/>
    <property type="match status" value="1"/>
</dbReference>
<dbReference type="SUPFAM" id="SSF63380">
    <property type="entry name" value="Riboflavin synthase domain-like"/>
    <property type="match status" value="1"/>
</dbReference>
<evidence type="ECO:0000256" key="1">
    <source>
        <dbReference type="ARBA" id="ARBA00001974"/>
    </source>
</evidence>
<keyword evidence="3" id="KW-0274">FAD</keyword>
<dbReference type="GO" id="GO:0010181">
    <property type="term" value="F:FMN binding"/>
    <property type="evidence" value="ECO:0007669"/>
    <property type="project" value="TreeGrafter"/>
</dbReference>
<dbReference type="Gene3D" id="2.40.30.10">
    <property type="entry name" value="Translation factors"/>
    <property type="match status" value="1"/>
</dbReference>
<protein>
    <recommendedName>
        <fullName evidence="5">NADPH--hemoprotein reductase</fullName>
        <ecNumber evidence="5">1.6.2.4</ecNumber>
    </recommendedName>
</protein>
<feature type="domain" description="FAD-binding FR-type" evidence="6">
    <location>
        <begin position="1"/>
        <end position="243"/>
    </location>
</feature>
<dbReference type="AlphaFoldDB" id="A0A7S0FDS6"/>
<proteinExistence type="predicted"/>
<dbReference type="GO" id="GO:0005829">
    <property type="term" value="C:cytosol"/>
    <property type="evidence" value="ECO:0007669"/>
    <property type="project" value="TreeGrafter"/>
</dbReference>
<accession>A0A7S0FDS6</accession>
<evidence type="ECO:0000256" key="3">
    <source>
        <dbReference type="ARBA" id="ARBA00022827"/>
    </source>
</evidence>
<evidence type="ECO:0000256" key="4">
    <source>
        <dbReference type="ARBA" id="ARBA00023002"/>
    </source>
</evidence>
<dbReference type="GO" id="GO:0050660">
    <property type="term" value="F:flavin adenine dinucleotide binding"/>
    <property type="evidence" value="ECO:0007669"/>
    <property type="project" value="TreeGrafter"/>
</dbReference>
<gene>
    <name evidence="7" type="ORF">PBAH0796_LOCUS9229</name>
</gene>
<dbReference type="PANTHER" id="PTHR19384">
    <property type="entry name" value="NITRIC OXIDE SYNTHASE-RELATED"/>
    <property type="match status" value="1"/>
</dbReference>
<sequence>MLHVDKASDGFGRATVLVRLDMSKLRVPYKSGDHVAIQPPNTALEPQLKKFLKALGRDADAIFEAKKPPGVDAVSKERYPLLHEVLGHKHTVGNVFLTMAAVGDVVSPQACDQLADFAKDPDRQRLREAAVDVDKHKELAKTKGLQWVNIFEDFPSLKSGKVPMELLLMLIPVIRPRLYSVASSPVQEPGELHLVVGRLVYKTGDGKKRLGVCSNFFSKLDAKDEGLAEVRFQVRPCTSFRLPPDLLSPIIMVATGTGLAPFRGFMQERLALAKANNCSLGPAALIVGCKNKAELLLQEELKQATAGGAVTMLLEAFSREPGQPKCYVQDRVRQDAGKLRPLLENPKCEVYLCGGSEMAGDVKKALEDVCSGCVEKLETSGRLHEDLFGIISVTS</sequence>
<dbReference type="Pfam" id="PF00175">
    <property type="entry name" value="NAD_binding_1"/>
    <property type="match status" value="1"/>
</dbReference>
<organism evidence="7">
    <name type="scientific">Pyrodinium bahamense</name>
    <dbReference type="NCBI Taxonomy" id="73915"/>
    <lineage>
        <taxon>Eukaryota</taxon>
        <taxon>Sar</taxon>
        <taxon>Alveolata</taxon>
        <taxon>Dinophyceae</taxon>
        <taxon>Gonyaulacales</taxon>
        <taxon>Pyrocystaceae</taxon>
        <taxon>Pyrodinium</taxon>
    </lineage>
</organism>
<dbReference type="GO" id="GO:0003958">
    <property type="term" value="F:NADPH-hemoprotein reductase activity"/>
    <property type="evidence" value="ECO:0007669"/>
    <property type="project" value="UniProtKB-EC"/>
</dbReference>
<dbReference type="InterPro" id="IPR023173">
    <property type="entry name" value="NADPH_Cyt_P450_Rdtase_alpha"/>
</dbReference>
<dbReference type="EC" id="1.6.2.4" evidence="5"/>
<dbReference type="InterPro" id="IPR001433">
    <property type="entry name" value="OxRdtase_FAD/NAD-bd"/>
</dbReference>
<name>A0A7S0FDS6_9DINO</name>
<keyword evidence="2" id="KW-0285">Flavoprotein</keyword>
<reference evidence="7" key="1">
    <citation type="submission" date="2021-01" db="EMBL/GenBank/DDBJ databases">
        <authorList>
            <person name="Corre E."/>
            <person name="Pelletier E."/>
            <person name="Niang G."/>
            <person name="Scheremetjew M."/>
            <person name="Finn R."/>
            <person name="Kale V."/>
            <person name="Holt S."/>
            <person name="Cochrane G."/>
            <person name="Meng A."/>
            <person name="Brown T."/>
            <person name="Cohen L."/>
        </authorList>
    </citation>
    <scope>NUCLEOTIDE SEQUENCE</scope>
    <source>
        <strain evidence="7">Pbaha01</strain>
    </source>
</reference>
<evidence type="ECO:0000259" key="6">
    <source>
        <dbReference type="PROSITE" id="PS51384"/>
    </source>
</evidence>
<dbReference type="InterPro" id="IPR001709">
    <property type="entry name" value="Flavoprot_Pyr_Nucl_cyt_Rdtase"/>
</dbReference>
<evidence type="ECO:0000313" key="7">
    <source>
        <dbReference type="EMBL" id="CAD8353862.1"/>
    </source>
</evidence>
<dbReference type="PROSITE" id="PS51384">
    <property type="entry name" value="FAD_FR"/>
    <property type="match status" value="1"/>
</dbReference>
<dbReference type="InterPro" id="IPR017927">
    <property type="entry name" value="FAD-bd_FR_type"/>
</dbReference>
<evidence type="ECO:0000256" key="5">
    <source>
        <dbReference type="ARBA" id="ARBA00023797"/>
    </source>
</evidence>
<keyword evidence="4" id="KW-0560">Oxidoreductase</keyword>
<dbReference type="Gene3D" id="3.40.50.80">
    <property type="entry name" value="Nucleotide-binding domain of ferredoxin-NADP reductase (FNR) module"/>
    <property type="match status" value="1"/>
</dbReference>